<evidence type="ECO:0000313" key="3">
    <source>
        <dbReference type="Proteomes" id="UP000460416"/>
    </source>
</evidence>
<dbReference type="SMART" id="SM00710">
    <property type="entry name" value="PbH1"/>
    <property type="match status" value="4"/>
</dbReference>
<dbReference type="InterPro" id="IPR021655">
    <property type="entry name" value="Put_metal-bd"/>
</dbReference>
<evidence type="ECO:0000313" key="2">
    <source>
        <dbReference type="EMBL" id="MUP41013.1"/>
    </source>
</evidence>
<dbReference type="InterPro" id="IPR006626">
    <property type="entry name" value="PbH1"/>
</dbReference>
<dbReference type="SUPFAM" id="SSF51126">
    <property type="entry name" value="Pectin lyase-like"/>
    <property type="match status" value="1"/>
</dbReference>
<dbReference type="Pfam" id="PF11617">
    <property type="entry name" value="Cu-binding_MopE"/>
    <property type="match status" value="2"/>
</dbReference>
<dbReference type="AlphaFoldDB" id="A0A7M3SWN2"/>
<dbReference type="EMBL" id="VJVW01000001">
    <property type="protein sequence ID" value="MUP41013.1"/>
    <property type="molecule type" value="Genomic_DNA"/>
</dbReference>
<name>A0A7M3SWN2_9FLAO</name>
<dbReference type="InterPro" id="IPR026444">
    <property type="entry name" value="Secre_tail"/>
</dbReference>
<dbReference type="Proteomes" id="UP000460416">
    <property type="component" value="Unassembled WGS sequence"/>
</dbReference>
<sequence>MGKLYKFLIFFSILLIPLLGFELNAQATYTVTSTEDFPDFDLEDNLCADVNGNCTLRAAIENANKTKEPDNIFFNIPGEGIKTISLVENLPPITETILLDATTQPGYTWSTPKIVLSGKNLELIKWDQDQPRELIPQGFLLTGNSSGSSIKGFVIGGFGLLIEDNNGEVAEYYLGIGIQAVNSGSHTIQSNFIGVQADGLTPFQNAFGIIFGSEDGFNDSQNNLIGGNNPDEANVVGGSWRTSIFFGYKSGESEVRGNYVGIGIDGITTLNNRTGIGVSYPSYNNIIDGNLISGNNVGLHIIGKNNTVINNVVGLNKTKDLAVPNLYGIGITNTNNIIGEAGSKNLISGNDVAIHLYSESINSPAENNLIQYNFIGTDEDGIFSIPNREGLEIYGRGCYNNRISDNVISGNSGNGINIWNQANNNFIVSNYIGLNIGKDALGNKQSGIRIDGYDNKIGGESPDEQNYIAYNAKAISMVNSIKVTNNQISQNSVFNNGFGIDLGEDNITENDIRDADDGPNNLQNYPDLIVADFSSNLMNIELKFESDPAYSAYPIKIQLFKSDGNRQGKKYIGEFQLNESDLPKGKKSLVKSFELMADHQLNSGDLILSTATDANGNTSEFSAEIAVTGSEACIPEVFYADVDGDGLGDLANSIQECSAPEGFVSNSDDCDDTDAEIGALEVWYLDSDTDGYGDPSISIEDCLQPNGYVRDNTDCDDSNSLVFPGALDDSVDGIDQDCDGTDGPISACQGSDQLQVSEVCSTNSNVYWEITNLSSCNVDGRWELRKSSSTGASSGSFSLTPAESIEVVSGTISKGKTQIVVYWNDSNGLETSISQNASGIECSGAKTILSTATSDLIISPNPIADDRIRLFFTQPISAGILEVKIYSTSGNMVYQESREVPAPTNEITVEIDHSSWLEGVYILNAEINGVNHQIQFIK</sequence>
<dbReference type="OrthoDB" id="602160at2"/>
<protein>
    <submittedName>
        <fullName evidence="2">T9SS type A sorting domain-containing protein</fullName>
    </submittedName>
</protein>
<proteinExistence type="predicted"/>
<dbReference type="RefSeq" id="WP_156272891.1">
    <property type="nucleotide sequence ID" value="NZ_BAABGI010000005.1"/>
</dbReference>
<dbReference type="NCBIfam" id="TIGR04183">
    <property type="entry name" value="Por_Secre_tail"/>
    <property type="match status" value="1"/>
</dbReference>
<accession>A0A7M3SWN2</accession>
<dbReference type="InterPro" id="IPR011050">
    <property type="entry name" value="Pectin_lyase_fold/virulence"/>
</dbReference>
<comment type="caution">
    <text evidence="2">The sequence shown here is derived from an EMBL/GenBank/DDBJ whole genome shotgun (WGS) entry which is preliminary data.</text>
</comment>
<keyword evidence="3" id="KW-1185">Reference proteome</keyword>
<evidence type="ECO:0000256" key="1">
    <source>
        <dbReference type="ARBA" id="ARBA00022729"/>
    </source>
</evidence>
<gene>
    <name evidence="2" type="ORF">FLP08_00360</name>
</gene>
<keyword evidence="1" id="KW-0732">Signal</keyword>
<reference evidence="2 3" key="1">
    <citation type="submission" date="2019-07" db="EMBL/GenBank/DDBJ databases">
        <title>Gramella aestuarii sp. nov., isolated from a tidal flat, and emended description of Gramella echinicola.</title>
        <authorList>
            <person name="Liu L."/>
        </authorList>
    </citation>
    <scope>NUCLEOTIDE SEQUENCE [LARGE SCALE GENOMIC DNA]</scope>
    <source>
        <strain evidence="2 3">BS12</strain>
    </source>
</reference>
<organism evidence="2 3">
    <name type="scientific">Christiangramia aestuarii</name>
    <dbReference type="NCBI Taxonomy" id="1028746"/>
    <lineage>
        <taxon>Bacteria</taxon>
        <taxon>Pseudomonadati</taxon>
        <taxon>Bacteroidota</taxon>
        <taxon>Flavobacteriia</taxon>
        <taxon>Flavobacteriales</taxon>
        <taxon>Flavobacteriaceae</taxon>
        <taxon>Christiangramia</taxon>
    </lineage>
</organism>